<gene>
    <name evidence="1" type="ORF">SAMN05661096_04063</name>
</gene>
<accession>A0A1X7LI52</accession>
<dbReference type="Proteomes" id="UP000193804">
    <property type="component" value="Unassembled WGS sequence"/>
</dbReference>
<protein>
    <recommendedName>
        <fullName evidence="3">Outer membrane protein beta-barrel domain-containing protein</fullName>
    </recommendedName>
</protein>
<dbReference type="EMBL" id="FXAW01000014">
    <property type="protein sequence ID" value="SMG53217.1"/>
    <property type="molecule type" value="Genomic_DNA"/>
</dbReference>
<dbReference type="STRING" id="1028.SAMN05661096_04063"/>
<dbReference type="AlphaFoldDB" id="A0A1X7LI52"/>
<keyword evidence="2" id="KW-1185">Reference proteome</keyword>
<evidence type="ECO:0000313" key="2">
    <source>
        <dbReference type="Proteomes" id="UP000193804"/>
    </source>
</evidence>
<name>A0A1X7LI52_9BACT</name>
<proteinExistence type="predicted"/>
<organism evidence="1 2">
    <name type="scientific">Marivirga sericea</name>
    <dbReference type="NCBI Taxonomy" id="1028"/>
    <lineage>
        <taxon>Bacteria</taxon>
        <taxon>Pseudomonadati</taxon>
        <taxon>Bacteroidota</taxon>
        <taxon>Cytophagia</taxon>
        <taxon>Cytophagales</taxon>
        <taxon>Marivirgaceae</taxon>
        <taxon>Marivirga</taxon>
    </lineage>
</organism>
<sequence>MKTFIVSALLTLISMVPLYSQKLMEGTKVSIGFESGLHLDVVELLRPSYKDNRPSIIPDNFELQKVYIGWNNRIRFNYQLSKKWELLGRIGFTSFKLEYQKSNMDILGGFGDKKYVVKYMPIDILITRNIYLKKGVLNIGFGPIVRIFSDSGVSYIPSEGPDGKLYVTQLQTNSRTFGDIGFSFNTSYSQQIKEALHLGLNLNAYTLFGGYGLESIILSPFVTINF</sequence>
<dbReference type="RefSeq" id="WP_085519172.1">
    <property type="nucleotide sequence ID" value="NZ_FXAW01000014.1"/>
</dbReference>
<reference evidence="2" key="1">
    <citation type="submission" date="2017-04" db="EMBL/GenBank/DDBJ databases">
        <authorList>
            <person name="Varghese N."/>
            <person name="Submissions S."/>
        </authorList>
    </citation>
    <scope>NUCLEOTIDE SEQUENCE [LARGE SCALE GENOMIC DNA]</scope>
    <source>
        <strain evidence="2">DSM 4125</strain>
    </source>
</reference>
<evidence type="ECO:0000313" key="1">
    <source>
        <dbReference type="EMBL" id="SMG53217.1"/>
    </source>
</evidence>
<evidence type="ECO:0008006" key="3">
    <source>
        <dbReference type="Google" id="ProtNLM"/>
    </source>
</evidence>